<keyword evidence="3" id="KW-1185">Reference proteome</keyword>
<evidence type="ECO:0000259" key="1">
    <source>
        <dbReference type="Pfam" id="PF16778"/>
    </source>
</evidence>
<dbReference type="EMBL" id="SSND01000004">
    <property type="protein sequence ID" value="THD82125.1"/>
    <property type="molecule type" value="Genomic_DNA"/>
</dbReference>
<evidence type="ECO:0000313" key="2">
    <source>
        <dbReference type="EMBL" id="THD82125.1"/>
    </source>
</evidence>
<feature type="domain" description="Phage tail assembly chaperone-like" evidence="1">
    <location>
        <begin position="21"/>
        <end position="67"/>
    </location>
</feature>
<name>A0A4S3MJZ8_9RHOB</name>
<evidence type="ECO:0000313" key="3">
    <source>
        <dbReference type="Proteomes" id="UP000309450"/>
    </source>
</evidence>
<reference evidence="2 3" key="1">
    <citation type="submission" date="2019-04" db="EMBL/GenBank/DDBJ databases">
        <title>Draft genome sequence of Gemmobacter aestuarii sp. nov.</title>
        <authorList>
            <person name="Hameed A."/>
            <person name="Lin S.-Y."/>
            <person name="Shahina M."/>
            <person name="Lai W.-A."/>
            <person name="Young C.-C."/>
        </authorList>
    </citation>
    <scope>NUCLEOTIDE SEQUENCE [LARGE SCALE GENOMIC DNA]</scope>
    <source>
        <strain evidence="2 3">CC-PW-75</strain>
    </source>
</reference>
<proteinExistence type="predicted"/>
<sequence length="77" mass="9019">MTELPFARNTEEIAVLYHRRCLMATEWIESHPVALAGRAQWLDYRRQLMVLPQKAEWPQKVSWPEPPRQARLCGGTC</sequence>
<dbReference type="RefSeq" id="WP_136395233.1">
    <property type="nucleotide sequence ID" value="NZ_SSND01000004.1"/>
</dbReference>
<dbReference type="InterPro" id="IPR031893">
    <property type="entry name" value="Phage_tail_APC"/>
</dbReference>
<accession>A0A4S3MJZ8</accession>
<protein>
    <recommendedName>
        <fullName evidence="1">Phage tail assembly chaperone-like domain-containing protein</fullName>
    </recommendedName>
</protein>
<comment type="caution">
    <text evidence="2">The sequence shown here is derived from an EMBL/GenBank/DDBJ whole genome shotgun (WGS) entry which is preliminary data.</text>
</comment>
<dbReference type="Pfam" id="PF16778">
    <property type="entry name" value="Phage_tail_APC"/>
    <property type="match status" value="1"/>
</dbReference>
<gene>
    <name evidence="2" type="ORF">E7811_13670</name>
</gene>
<dbReference type="AlphaFoldDB" id="A0A4S3MJZ8"/>
<dbReference type="Proteomes" id="UP000309450">
    <property type="component" value="Unassembled WGS sequence"/>
</dbReference>
<organism evidence="2 3">
    <name type="scientific">Aliigemmobacter aestuarii</name>
    <dbReference type="NCBI Taxonomy" id="1445661"/>
    <lineage>
        <taxon>Bacteria</taxon>
        <taxon>Pseudomonadati</taxon>
        <taxon>Pseudomonadota</taxon>
        <taxon>Alphaproteobacteria</taxon>
        <taxon>Rhodobacterales</taxon>
        <taxon>Paracoccaceae</taxon>
        <taxon>Aliigemmobacter</taxon>
    </lineage>
</organism>